<name>A0A6J4PPJ5_9ACTN</name>
<dbReference type="PANTHER" id="PTHR42813:SF2">
    <property type="entry name" value="DEHYDROGENASE, ZINC-CONTAINING, PUTATIVE (AFU_ORTHOLOGUE AFUA_2G02810)-RELATED"/>
    <property type="match status" value="1"/>
</dbReference>
<evidence type="ECO:0000256" key="3">
    <source>
        <dbReference type="ARBA" id="ARBA00022833"/>
    </source>
</evidence>
<dbReference type="Pfam" id="PF00107">
    <property type="entry name" value="ADH_zinc_N"/>
    <property type="match status" value="1"/>
</dbReference>
<keyword evidence="3 5" id="KW-0862">Zinc</keyword>
<dbReference type="InterPro" id="IPR011032">
    <property type="entry name" value="GroES-like_sf"/>
</dbReference>
<dbReference type="InterPro" id="IPR013149">
    <property type="entry name" value="ADH-like_C"/>
</dbReference>
<accession>A0A6J4PPJ5</accession>
<dbReference type="GO" id="GO:0016491">
    <property type="term" value="F:oxidoreductase activity"/>
    <property type="evidence" value="ECO:0007669"/>
    <property type="project" value="UniProtKB-KW"/>
</dbReference>
<reference evidence="8" key="1">
    <citation type="submission" date="2020-02" db="EMBL/GenBank/DDBJ databases">
        <authorList>
            <person name="Meier V. D."/>
        </authorList>
    </citation>
    <scope>NUCLEOTIDE SEQUENCE</scope>
    <source>
        <strain evidence="8">AVDCRST_MAG55</strain>
    </source>
</reference>
<feature type="domain" description="Alcohol dehydrogenase-like C-terminal" evidence="6">
    <location>
        <begin position="186"/>
        <end position="256"/>
    </location>
</feature>
<dbReference type="Pfam" id="PF08240">
    <property type="entry name" value="ADH_N"/>
    <property type="match status" value="1"/>
</dbReference>
<comment type="similarity">
    <text evidence="5">Belongs to the zinc-containing alcohol dehydrogenase family.</text>
</comment>
<evidence type="ECO:0000256" key="4">
    <source>
        <dbReference type="ARBA" id="ARBA00023002"/>
    </source>
</evidence>
<dbReference type="InterPro" id="IPR013154">
    <property type="entry name" value="ADH-like_N"/>
</dbReference>
<dbReference type="PANTHER" id="PTHR42813">
    <property type="entry name" value="ZINC-TYPE ALCOHOL DEHYDROGENASE-LIKE"/>
    <property type="match status" value="1"/>
</dbReference>
<dbReference type="SUPFAM" id="SSF51735">
    <property type="entry name" value="NAD(P)-binding Rossmann-fold domains"/>
    <property type="match status" value="1"/>
</dbReference>
<dbReference type="InterPro" id="IPR002328">
    <property type="entry name" value="ADH_Zn_CS"/>
</dbReference>
<dbReference type="Gene3D" id="3.40.50.720">
    <property type="entry name" value="NAD(P)-binding Rossmann-like Domain"/>
    <property type="match status" value="1"/>
</dbReference>
<evidence type="ECO:0000259" key="7">
    <source>
        <dbReference type="Pfam" id="PF08240"/>
    </source>
</evidence>
<dbReference type="Gene3D" id="3.90.180.10">
    <property type="entry name" value="Medium-chain alcohol dehydrogenases, catalytic domain"/>
    <property type="match status" value="1"/>
</dbReference>
<dbReference type="PROSITE" id="PS00059">
    <property type="entry name" value="ADH_ZINC"/>
    <property type="match status" value="1"/>
</dbReference>
<dbReference type="InterPro" id="IPR036291">
    <property type="entry name" value="NAD(P)-bd_dom_sf"/>
</dbReference>
<dbReference type="SUPFAM" id="SSF50129">
    <property type="entry name" value="GroES-like"/>
    <property type="match status" value="1"/>
</dbReference>
<dbReference type="GO" id="GO:0008270">
    <property type="term" value="F:zinc ion binding"/>
    <property type="evidence" value="ECO:0007669"/>
    <property type="project" value="InterPro"/>
</dbReference>
<comment type="cofactor">
    <cofactor evidence="1 5">
        <name>Zn(2+)</name>
        <dbReference type="ChEBI" id="CHEBI:29105"/>
    </cofactor>
</comment>
<evidence type="ECO:0000256" key="5">
    <source>
        <dbReference type="RuleBase" id="RU361277"/>
    </source>
</evidence>
<gene>
    <name evidence="8" type="ORF">AVDCRST_MAG55-2064</name>
</gene>
<organism evidence="8">
    <name type="scientific">uncultured Rubrobacteraceae bacterium</name>
    <dbReference type="NCBI Taxonomy" id="349277"/>
    <lineage>
        <taxon>Bacteria</taxon>
        <taxon>Bacillati</taxon>
        <taxon>Actinomycetota</taxon>
        <taxon>Rubrobacteria</taxon>
        <taxon>Rubrobacterales</taxon>
        <taxon>Rubrobacteraceae</taxon>
        <taxon>environmental samples</taxon>
    </lineage>
</organism>
<sequence length="376" mass="40553">MDNVPDPIIQDPTDAIIRVTSTAICGSDLHLYSKLSPLMREGDIIGHEPMGIVEEVGRKVEHISPGDRVVIPFNVSCGRCFFCDQDLYSQCENTRDEGKLAQRVNLLGRGRGASLLGYTHVYGAVPGGQAEYLRVPQAHFGPIKVPEGPPDERFLYLSDVLPTSWQAVAYADIPEGGTVGIWGLGPIGQISARIALHRGAGRVIGIDNVPERLAMASKHGVQTVDFSAVENVRDVILDLTDGRGLDAAIDAVGMEASGSVVGSILQTTKVQLDRGTALREAMSALRRGGTLSLSGVYAGPIQAFPLGDLFDMQIQLRMGQANVRQWTGDILPLLTEDDVLNVEDLKTHAMPLDDAPHGYEIFQKKQDGAIKCVLKP</sequence>
<proteinExistence type="inferred from homology"/>
<keyword evidence="4" id="KW-0560">Oxidoreductase</keyword>
<dbReference type="EMBL" id="CADCUZ010000095">
    <property type="protein sequence ID" value="CAA9422025.1"/>
    <property type="molecule type" value="Genomic_DNA"/>
</dbReference>
<feature type="domain" description="Alcohol dehydrogenase-like N-terminal" evidence="7">
    <location>
        <begin position="12"/>
        <end position="143"/>
    </location>
</feature>
<keyword evidence="2 5" id="KW-0479">Metal-binding</keyword>
<evidence type="ECO:0000256" key="2">
    <source>
        <dbReference type="ARBA" id="ARBA00022723"/>
    </source>
</evidence>
<evidence type="ECO:0000256" key="1">
    <source>
        <dbReference type="ARBA" id="ARBA00001947"/>
    </source>
</evidence>
<evidence type="ECO:0000259" key="6">
    <source>
        <dbReference type="Pfam" id="PF00107"/>
    </source>
</evidence>
<dbReference type="AlphaFoldDB" id="A0A6J4PPJ5"/>
<evidence type="ECO:0000313" key="8">
    <source>
        <dbReference type="EMBL" id="CAA9422025.1"/>
    </source>
</evidence>
<protein>
    <submittedName>
        <fullName evidence="8">Threonine dehydrogenase and related Zn-dependent dehydrogenases</fullName>
    </submittedName>
</protein>
<dbReference type="CDD" id="cd08283">
    <property type="entry name" value="FDH_like_1"/>
    <property type="match status" value="1"/>
</dbReference>